<keyword evidence="1" id="KW-0472">Membrane</keyword>
<proteinExistence type="predicted"/>
<name>A0A0K0DLB3_ANGCA</name>
<dbReference type="Proteomes" id="UP000035642">
    <property type="component" value="Unassembled WGS sequence"/>
</dbReference>
<accession>A0A0K0DLB3</accession>
<feature type="transmembrane region" description="Helical" evidence="1">
    <location>
        <begin position="50"/>
        <end position="69"/>
    </location>
</feature>
<reference evidence="3" key="2">
    <citation type="submission" date="2017-02" db="UniProtKB">
        <authorList>
            <consortium name="WormBaseParasite"/>
        </authorList>
    </citation>
    <scope>IDENTIFICATION</scope>
</reference>
<keyword evidence="1" id="KW-1133">Transmembrane helix</keyword>
<protein>
    <submittedName>
        <fullName evidence="3">Ion_trans domain-containing protein</fullName>
    </submittedName>
</protein>
<keyword evidence="1" id="KW-0812">Transmembrane</keyword>
<sequence>LFNEEERPPRKSKTWNHDEIMNFSAHLFFLTFYFHEDLRKVDKNKDQTKNYYFNFAIMLCYIIELYVLFELFITINACEWRRRTNTNQYIPDRMKELIFHGSDVICNGPIKVKTPPCPSLLKFFYSEFMVEYTNHVNYISFNDSNSCILSFQRHVSCEQNPLIRIRLNTNDRIARIFQLLRHKWSSALDRVARFLHFFRFFFHFKGIFNPQFSRLTIFSLCY</sequence>
<reference evidence="2" key="1">
    <citation type="submission" date="2012-09" db="EMBL/GenBank/DDBJ databases">
        <authorList>
            <person name="Martin A.A."/>
        </authorList>
    </citation>
    <scope>NUCLEOTIDE SEQUENCE</scope>
</reference>
<dbReference type="WBParaSite" id="ACAC_0001237301-mRNA-1">
    <property type="protein sequence ID" value="ACAC_0001237301-mRNA-1"/>
    <property type="gene ID" value="ACAC_0001237301"/>
</dbReference>
<evidence type="ECO:0000256" key="1">
    <source>
        <dbReference type="SAM" id="Phobius"/>
    </source>
</evidence>
<keyword evidence="2" id="KW-1185">Reference proteome</keyword>
<dbReference type="AlphaFoldDB" id="A0A0K0DLB3"/>
<organism evidence="2 3">
    <name type="scientific">Angiostrongylus cantonensis</name>
    <name type="common">Rat lungworm</name>
    <dbReference type="NCBI Taxonomy" id="6313"/>
    <lineage>
        <taxon>Eukaryota</taxon>
        <taxon>Metazoa</taxon>
        <taxon>Ecdysozoa</taxon>
        <taxon>Nematoda</taxon>
        <taxon>Chromadorea</taxon>
        <taxon>Rhabditida</taxon>
        <taxon>Rhabditina</taxon>
        <taxon>Rhabditomorpha</taxon>
        <taxon>Strongyloidea</taxon>
        <taxon>Metastrongylidae</taxon>
        <taxon>Angiostrongylus</taxon>
    </lineage>
</organism>
<evidence type="ECO:0000313" key="3">
    <source>
        <dbReference type="WBParaSite" id="ACAC_0001237301-mRNA-1"/>
    </source>
</evidence>
<evidence type="ECO:0000313" key="2">
    <source>
        <dbReference type="Proteomes" id="UP000035642"/>
    </source>
</evidence>